<name>A0A418XG84_9BURK</name>
<reference evidence="7 8" key="1">
    <citation type="submission" date="2018-09" db="EMBL/GenBank/DDBJ databases">
        <authorList>
            <person name="Zhu H."/>
        </authorList>
    </citation>
    <scope>NUCLEOTIDE SEQUENCE [LARGE SCALE GENOMIC DNA]</scope>
    <source>
        <strain evidence="7 8">K1S02-61</strain>
    </source>
</reference>
<sequence>MLDNVTPIRSAPAPALAPVLGAVARRERIARNAVRYFAFLFIALALVFAAIAAVLQDVFFFRLATEALIYGGFAMGVDLLLGFAGLLSLGHALFFGLGAYVSGLVLKEWTASFWLALGVTLAASTVAGAVAGIIAIRARGVYFALITFGLAEVVSKVVFNTRELGGSDGIIGIPVVQADFLLFTVDSSNAASFFLLVLALVMAMYFALEALLQTPAGRLVVAIKANEHRVPFLGFSAQRYKLLAFILAANVTAMAGSLYPMLRGFVSPELMFFQASGNAVITVILGGVGTLIGPLYGSVILSALKSVVGSYTEHHLIIIGVLFMISVIFFPKGLIGYLRPRLEAWLSRKEQR</sequence>
<accession>A0A418XG84</accession>
<evidence type="ECO:0000256" key="6">
    <source>
        <dbReference type="SAM" id="Phobius"/>
    </source>
</evidence>
<dbReference type="GO" id="GO:0015658">
    <property type="term" value="F:branched-chain amino acid transmembrane transporter activity"/>
    <property type="evidence" value="ECO:0007669"/>
    <property type="project" value="InterPro"/>
</dbReference>
<keyword evidence="8" id="KW-1185">Reference proteome</keyword>
<keyword evidence="5 6" id="KW-0472">Membrane</keyword>
<dbReference type="Pfam" id="PF02653">
    <property type="entry name" value="BPD_transp_2"/>
    <property type="match status" value="1"/>
</dbReference>
<dbReference type="CDD" id="cd06581">
    <property type="entry name" value="TM_PBP1_LivM_like"/>
    <property type="match status" value="1"/>
</dbReference>
<dbReference type="AlphaFoldDB" id="A0A418XG84"/>
<protein>
    <submittedName>
        <fullName evidence="7">Branched-chain amino acid ABC transporter permease</fullName>
    </submittedName>
</protein>
<evidence type="ECO:0000256" key="1">
    <source>
        <dbReference type="ARBA" id="ARBA00004651"/>
    </source>
</evidence>
<evidence type="ECO:0000313" key="8">
    <source>
        <dbReference type="Proteomes" id="UP000284006"/>
    </source>
</evidence>
<dbReference type="OrthoDB" id="9034298at2"/>
<feature type="transmembrane region" description="Helical" evidence="6">
    <location>
        <begin position="113"/>
        <end position="134"/>
    </location>
</feature>
<dbReference type="EMBL" id="QYUP01000148">
    <property type="protein sequence ID" value="RJG11468.1"/>
    <property type="molecule type" value="Genomic_DNA"/>
</dbReference>
<feature type="transmembrane region" description="Helical" evidence="6">
    <location>
        <begin position="279"/>
        <end position="304"/>
    </location>
</feature>
<comment type="caution">
    <text evidence="7">The sequence shown here is derived from an EMBL/GenBank/DDBJ whole genome shotgun (WGS) entry which is preliminary data.</text>
</comment>
<feature type="transmembrane region" description="Helical" evidence="6">
    <location>
        <begin position="242"/>
        <end position="259"/>
    </location>
</feature>
<keyword evidence="4 6" id="KW-1133">Transmembrane helix</keyword>
<keyword evidence="3 6" id="KW-0812">Transmembrane</keyword>
<feature type="transmembrane region" description="Helical" evidence="6">
    <location>
        <begin position="67"/>
        <end position="93"/>
    </location>
</feature>
<evidence type="ECO:0000256" key="4">
    <source>
        <dbReference type="ARBA" id="ARBA00022989"/>
    </source>
</evidence>
<proteinExistence type="predicted"/>
<evidence type="ECO:0000313" key="7">
    <source>
        <dbReference type="EMBL" id="RJG11468.1"/>
    </source>
</evidence>
<feature type="transmembrane region" description="Helical" evidence="6">
    <location>
        <begin position="36"/>
        <end position="55"/>
    </location>
</feature>
<dbReference type="PANTHER" id="PTHR30482:SF17">
    <property type="entry name" value="ABC TRANSPORTER ATP-BINDING PROTEIN"/>
    <property type="match status" value="1"/>
</dbReference>
<organism evidence="7 8">
    <name type="scientific">Massilia cavernae</name>
    <dbReference type="NCBI Taxonomy" id="2320864"/>
    <lineage>
        <taxon>Bacteria</taxon>
        <taxon>Pseudomonadati</taxon>
        <taxon>Pseudomonadota</taxon>
        <taxon>Betaproteobacteria</taxon>
        <taxon>Burkholderiales</taxon>
        <taxon>Oxalobacteraceae</taxon>
        <taxon>Telluria group</taxon>
        <taxon>Massilia</taxon>
    </lineage>
</organism>
<evidence type="ECO:0000256" key="5">
    <source>
        <dbReference type="ARBA" id="ARBA00023136"/>
    </source>
</evidence>
<dbReference type="RefSeq" id="WP_119812365.1">
    <property type="nucleotide sequence ID" value="NZ_QYUP01000148.1"/>
</dbReference>
<dbReference type="InterPro" id="IPR001851">
    <property type="entry name" value="ABC_transp_permease"/>
</dbReference>
<feature type="transmembrane region" description="Helical" evidence="6">
    <location>
        <begin position="190"/>
        <end position="208"/>
    </location>
</feature>
<evidence type="ECO:0000256" key="3">
    <source>
        <dbReference type="ARBA" id="ARBA00022692"/>
    </source>
</evidence>
<feature type="transmembrane region" description="Helical" evidence="6">
    <location>
        <begin position="316"/>
        <end position="338"/>
    </location>
</feature>
<dbReference type="PANTHER" id="PTHR30482">
    <property type="entry name" value="HIGH-AFFINITY BRANCHED-CHAIN AMINO ACID TRANSPORT SYSTEM PERMEASE"/>
    <property type="match status" value="1"/>
</dbReference>
<dbReference type="Proteomes" id="UP000284006">
    <property type="component" value="Unassembled WGS sequence"/>
</dbReference>
<gene>
    <name evidence="7" type="ORF">D3872_19435</name>
</gene>
<keyword evidence="2" id="KW-1003">Cell membrane</keyword>
<feature type="transmembrane region" description="Helical" evidence="6">
    <location>
        <begin position="141"/>
        <end position="159"/>
    </location>
</feature>
<evidence type="ECO:0000256" key="2">
    <source>
        <dbReference type="ARBA" id="ARBA00022475"/>
    </source>
</evidence>
<comment type="subcellular location">
    <subcellularLocation>
        <location evidence="1">Cell membrane</location>
        <topology evidence="1">Multi-pass membrane protein</topology>
    </subcellularLocation>
</comment>
<dbReference type="InterPro" id="IPR043428">
    <property type="entry name" value="LivM-like"/>
</dbReference>
<dbReference type="GO" id="GO:0005886">
    <property type="term" value="C:plasma membrane"/>
    <property type="evidence" value="ECO:0007669"/>
    <property type="project" value="UniProtKB-SubCell"/>
</dbReference>